<dbReference type="InterPro" id="IPR045865">
    <property type="entry name" value="ACT-like_dom_sf"/>
</dbReference>
<comment type="pathway">
    <text evidence="1">Purine metabolism; ppGpp biosynthesis; ppGpp from GTP: step 1/2.</text>
</comment>
<dbReference type="InterPro" id="IPR004095">
    <property type="entry name" value="TGS"/>
</dbReference>
<dbReference type="InterPro" id="IPR012675">
    <property type="entry name" value="Beta-grasp_dom_sf"/>
</dbReference>
<comment type="function">
    <text evidence="3">In eubacteria ppGpp (guanosine 3'-diphosphate 5'-diphosphate) is a mediator of the stringent response that coordinates a variety of cellular activities in response to changes in nutritional abundance.</text>
</comment>
<evidence type="ECO:0000256" key="3">
    <source>
        <dbReference type="RuleBase" id="RU003847"/>
    </source>
</evidence>
<dbReference type="Gene3D" id="3.10.20.30">
    <property type="match status" value="1"/>
</dbReference>
<dbReference type="Proteomes" id="UP000594637">
    <property type="component" value="Chromosome"/>
</dbReference>
<dbReference type="InterPro" id="IPR004811">
    <property type="entry name" value="RelA/Spo_fam"/>
</dbReference>
<dbReference type="InterPro" id="IPR045600">
    <property type="entry name" value="RelA/SpoT_AH_RIS"/>
</dbReference>
<dbReference type="SMART" id="SM00471">
    <property type="entry name" value="HDc"/>
    <property type="match status" value="1"/>
</dbReference>
<dbReference type="SMART" id="SM00954">
    <property type="entry name" value="RelA_SpoT"/>
    <property type="match status" value="1"/>
</dbReference>
<dbReference type="SUPFAM" id="SSF55021">
    <property type="entry name" value="ACT-like"/>
    <property type="match status" value="1"/>
</dbReference>
<dbReference type="Gene3D" id="3.30.460.10">
    <property type="entry name" value="Beta Polymerase, domain 2"/>
    <property type="match status" value="1"/>
</dbReference>
<dbReference type="InterPro" id="IPR043519">
    <property type="entry name" value="NT_sf"/>
</dbReference>
<dbReference type="InterPro" id="IPR033655">
    <property type="entry name" value="TGS_RelA/SpoT"/>
</dbReference>
<dbReference type="GO" id="GO:0008728">
    <property type="term" value="F:GTP diphosphokinase activity"/>
    <property type="evidence" value="ECO:0007669"/>
    <property type="project" value="UniProtKB-EC"/>
</dbReference>
<feature type="domain" description="ACT" evidence="4">
    <location>
        <begin position="694"/>
        <end position="768"/>
    </location>
</feature>
<keyword evidence="8" id="KW-1185">Reference proteome</keyword>
<evidence type="ECO:0000313" key="7">
    <source>
        <dbReference type="EMBL" id="QPL06415.1"/>
    </source>
</evidence>
<evidence type="ECO:0000256" key="2">
    <source>
        <dbReference type="ARBA" id="ARBA00048244"/>
    </source>
</evidence>
<evidence type="ECO:0000259" key="5">
    <source>
        <dbReference type="PROSITE" id="PS51831"/>
    </source>
</evidence>
<dbReference type="PANTHER" id="PTHR21262:SF31">
    <property type="entry name" value="GTP PYROPHOSPHOKINASE"/>
    <property type="match status" value="1"/>
</dbReference>
<dbReference type="Pfam" id="PF04607">
    <property type="entry name" value="RelA_SpoT"/>
    <property type="match status" value="1"/>
</dbReference>
<dbReference type="KEGG" id="arep:ID810_05890"/>
<accession>A0A7T0PY96</accession>
<dbReference type="NCBIfam" id="TIGR00691">
    <property type="entry name" value="spoT_relA"/>
    <property type="match status" value="1"/>
</dbReference>
<dbReference type="SUPFAM" id="SSF109604">
    <property type="entry name" value="HD-domain/PDEase-like"/>
    <property type="match status" value="1"/>
</dbReference>
<dbReference type="UniPathway" id="UPA00908">
    <property type="reaction ID" value="UER00884"/>
</dbReference>
<dbReference type="PROSITE" id="PS51671">
    <property type="entry name" value="ACT"/>
    <property type="match status" value="1"/>
</dbReference>
<dbReference type="PROSITE" id="PS51880">
    <property type="entry name" value="TGS"/>
    <property type="match status" value="1"/>
</dbReference>
<dbReference type="FunFam" id="1.10.3210.10:FF:000001">
    <property type="entry name" value="GTP pyrophosphokinase RelA"/>
    <property type="match status" value="1"/>
</dbReference>
<dbReference type="Pfam" id="PF13328">
    <property type="entry name" value="HD_4"/>
    <property type="match status" value="1"/>
</dbReference>
<comment type="similarity">
    <text evidence="3">Belongs to the relA/spoT family.</text>
</comment>
<dbReference type="PANTHER" id="PTHR21262">
    <property type="entry name" value="GUANOSINE-3',5'-BIS DIPHOSPHATE 3'-PYROPHOSPHOHYDROLASE"/>
    <property type="match status" value="1"/>
</dbReference>
<dbReference type="InterPro" id="IPR003607">
    <property type="entry name" value="HD/PDEase_dom"/>
</dbReference>
<dbReference type="InterPro" id="IPR002912">
    <property type="entry name" value="ACT_dom"/>
</dbReference>
<dbReference type="Pfam" id="PF19296">
    <property type="entry name" value="RelA_AH_RIS"/>
    <property type="match status" value="1"/>
</dbReference>
<dbReference type="CDD" id="cd05399">
    <property type="entry name" value="NT_Rel-Spo_like"/>
    <property type="match status" value="1"/>
</dbReference>
<dbReference type="Pfam" id="PF02824">
    <property type="entry name" value="TGS"/>
    <property type="match status" value="1"/>
</dbReference>
<dbReference type="Pfam" id="PF13291">
    <property type="entry name" value="ACT_4"/>
    <property type="match status" value="1"/>
</dbReference>
<dbReference type="FunFam" id="3.10.20.30:FF:000002">
    <property type="entry name" value="GTP pyrophosphokinase (RelA/SpoT)"/>
    <property type="match status" value="1"/>
</dbReference>
<dbReference type="CDD" id="cd01668">
    <property type="entry name" value="TGS_RSH"/>
    <property type="match status" value="1"/>
</dbReference>
<dbReference type="AlphaFoldDB" id="A0A7T0PY96"/>
<evidence type="ECO:0000313" key="8">
    <source>
        <dbReference type="Proteomes" id="UP000594637"/>
    </source>
</evidence>
<dbReference type="GO" id="GO:0005886">
    <property type="term" value="C:plasma membrane"/>
    <property type="evidence" value="ECO:0007669"/>
    <property type="project" value="TreeGrafter"/>
</dbReference>
<dbReference type="RefSeq" id="WP_166855036.1">
    <property type="nucleotide sequence ID" value="NZ_CP063989.1"/>
</dbReference>
<protein>
    <submittedName>
        <fullName evidence="7">Bifunctional (P)ppGpp synthetase/guanosine-3',5'-bis(Diphosphate) 3'-pyrophosphohydrolase</fullName>
    </submittedName>
</protein>
<organism evidence="7 8">
    <name type="scientific">Actinomyces respiraculi</name>
    <dbReference type="NCBI Taxonomy" id="2744574"/>
    <lineage>
        <taxon>Bacteria</taxon>
        <taxon>Bacillati</taxon>
        <taxon>Actinomycetota</taxon>
        <taxon>Actinomycetes</taxon>
        <taxon>Actinomycetales</taxon>
        <taxon>Actinomycetaceae</taxon>
        <taxon>Actinomyces</taxon>
    </lineage>
</organism>
<proteinExistence type="inferred from homology"/>
<evidence type="ECO:0000259" key="6">
    <source>
        <dbReference type="PROSITE" id="PS51880"/>
    </source>
</evidence>
<feature type="domain" description="HD" evidence="5">
    <location>
        <begin position="80"/>
        <end position="177"/>
    </location>
</feature>
<dbReference type="PROSITE" id="PS51831">
    <property type="entry name" value="HD"/>
    <property type="match status" value="1"/>
</dbReference>
<keyword evidence="7" id="KW-0378">Hydrolase</keyword>
<dbReference type="GO" id="GO:0016787">
    <property type="term" value="F:hydrolase activity"/>
    <property type="evidence" value="ECO:0007669"/>
    <property type="project" value="UniProtKB-KW"/>
</dbReference>
<evidence type="ECO:0000256" key="1">
    <source>
        <dbReference type="ARBA" id="ARBA00004976"/>
    </source>
</evidence>
<reference evidence="7 8" key="1">
    <citation type="submission" date="2020-11" db="EMBL/GenBank/DDBJ databases">
        <title>Actinomyces sp. ZJ750.</title>
        <authorList>
            <person name="Zhou J."/>
        </authorList>
    </citation>
    <scope>NUCLEOTIDE SEQUENCE [LARGE SCALE GENOMIC DNA]</scope>
    <source>
        <strain evidence="7 8">ZJ750</strain>
    </source>
</reference>
<dbReference type="EMBL" id="CP063989">
    <property type="protein sequence ID" value="QPL06415.1"/>
    <property type="molecule type" value="Genomic_DNA"/>
</dbReference>
<dbReference type="FunFam" id="3.30.460.10:FF:000001">
    <property type="entry name" value="GTP pyrophosphokinase RelA"/>
    <property type="match status" value="1"/>
</dbReference>
<sequence>MTDTRSTTDAADDTLVPGSRVRSRLAWFGSRGHSTPAAIEPLLRALRANHPKADTSLIVRAYQVAEKAHEGQKRKSGEPYITHPVAVATILGELGMTPQTLAAALLHDTVEDTDYSLERLRADFGDEIALLVDGVTKLDKLQYGDAAQAETVRKMIVAMSKDIRVLLIKLGDRLHNARTWKHVSKENAARKAKETLEIYAPLAHRLGMNTIKWELEDRSFKALYPGVYDEIEHMVAERAPAREEYLRQVRLQIEEDLRLNKIKGTVTGRPKHYYSIYQKMIVRGKDFDDIYDLVAVRVIVDTIQDCYAVLGALHSRWTPMSGRFKDYIAVPKFNLYQSLHTTVVGPDGKPVEIQIRTHEMHRMAEYGVAAHWKYKEDPNASGPAPVRGKGEEDAGEMAWLRQLVDWQKETQDPTEFLDSLRYEMAGTQVYVFTPKGDVLALPSGSTPVDFAYAVHTEVGHRTVGARVNGRLVPLDTRLENGDNVEVFTSKAQGAGPSRDWLSFIGSNRARNKIRSWFSKERREEAIEEGKSLIARALRKKDLPIQRLMSHESLTDVAKILDKGDIDGLYAAVGEGHVSAQHVVDTLVAALGGEAGTEETLAEGVLPTKAARAHQRPRSDSGVIVEGMDEGDIYVKLARCCTPMPGDPIVGFITRGSGISVHRADCQNVDHLQREPERIVAVRWADHAQSAYLVQIDVEALDRGGLLADITRVLADNHVNLMSANISTSRDRVVTARFVVELAAPSHLDHTLSSLRRIDGVFEAHRSTSTSRRHG</sequence>
<dbReference type="SUPFAM" id="SSF81271">
    <property type="entry name" value="TGS-like"/>
    <property type="match status" value="1"/>
</dbReference>
<dbReference type="CDD" id="cd00077">
    <property type="entry name" value="HDc"/>
    <property type="match status" value="1"/>
</dbReference>
<dbReference type="CDD" id="cd04876">
    <property type="entry name" value="ACT_RelA-SpoT"/>
    <property type="match status" value="1"/>
</dbReference>
<dbReference type="SUPFAM" id="SSF81301">
    <property type="entry name" value="Nucleotidyltransferase"/>
    <property type="match status" value="1"/>
</dbReference>
<dbReference type="InterPro" id="IPR012676">
    <property type="entry name" value="TGS-like"/>
</dbReference>
<name>A0A7T0PY96_9ACTO</name>
<dbReference type="InterPro" id="IPR007685">
    <property type="entry name" value="RelA_SpoT"/>
</dbReference>
<dbReference type="GO" id="GO:0015970">
    <property type="term" value="P:guanosine tetraphosphate biosynthetic process"/>
    <property type="evidence" value="ECO:0007669"/>
    <property type="project" value="UniProtKB-UniPathway"/>
</dbReference>
<dbReference type="Gene3D" id="1.10.3210.10">
    <property type="entry name" value="Hypothetical protein af1432"/>
    <property type="match status" value="1"/>
</dbReference>
<dbReference type="InterPro" id="IPR006674">
    <property type="entry name" value="HD_domain"/>
</dbReference>
<evidence type="ECO:0000259" key="4">
    <source>
        <dbReference type="PROSITE" id="PS51671"/>
    </source>
</evidence>
<feature type="domain" description="TGS" evidence="6">
    <location>
        <begin position="425"/>
        <end position="488"/>
    </location>
</feature>
<gene>
    <name evidence="7" type="ORF">ID810_05890</name>
</gene>
<comment type="catalytic activity">
    <reaction evidence="2">
        <text>GTP + ATP = guanosine 3'-diphosphate 5'-triphosphate + AMP</text>
        <dbReference type="Rhea" id="RHEA:22088"/>
        <dbReference type="ChEBI" id="CHEBI:30616"/>
        <dbReference type="ChEBI" id="CHEBI:37565"/>
        <dbReference type="ChEBI" id="CHEBI:142410"/>
        <dbReference type="ChEBI" id="CHEBI:456215"/>
        <dbReference type="EC" id="2.7.6.5"/>
    </reaction>
</comment>
<dbReference type="Gene3D" id="3.30.70.260">
    <property type="match status" value="1"/>
</dbReference>